<feature type="domain" description="Glyoxal oxidase N-terminal" evidence="3">
    <location>
        <begin position="75"/>
        <end position="457"/>
    </location>
</feature>
<dbReference type="InterPro" id="IPR037293">
    <property type="entry name" value="Gal_Oxidase_central_sf"/>
</dbReference>
<accession>A0A9P6T9K9</accession>
<feature type="chain" id="PRO_5040127792" description="Glyoxal oxidase" evidence="2">
    <location>
        <begin position="29"/>
        <end position="640"/>
    </location>
</feature>
<dbReference type="Gene3D" id="2.130.10.80">
    <property type="entry name" value="Galactose oxidase/kelch, beta-propeller"/>
    <property type="match status" value="1"/>
</dbReference>
<evidence type="ECO:0000259" key="4">
    <source>
        <dbReference type="Pfam" id="PF09118"/>
    </source>
</evidence>
<dbReference type="PANTHER" id="PTHR32208">
    <property type="entry name" value="SECRETED PROTEIN-RELATED"/>
    <property type="match status" value="1"/>
</dbReference>
<dbReference type="InterPro" id="IPR011043">
    <property type="entry name" value="Gal_Oxase/kelch_b-propeller"/>
</dbReference>
<dbReference type="AlphaFoldDB" id="A0A9P6T9K9"/>
<comment type="caution">
    <text evidence="5">The sequence shown here is derived from an EMBL/GenBank/DDBJ whole genome shotgun (WGS) entry which is preliminary data.</text>
</comment>
<keyword evidence="6" id="KW-1185">Reference proteome</keyword>
<dbReference type="CDD" id="cd02851">
    <property type="entry name" value="E_set_GO_C"/>
    <property type="match status" value="1"/>
</dbReference>
<evidence type="ECO:0000313" key="5">
    <source>
        <dbReference type="EMBL" id="KAG0142643.1"/>
    </source>
</evidence>
<name>A0A9P6T9K9_9BASI</name>
<gene>
    <name evidence="5" type="ORF">CROQUDRAFT_49986</name>
</gene>
<dbReference type="InterPro" id="IPR009880">
    <property type="entry name" value="Glyoxal_oxidase_N"/>
</dbReference>
<evidence type="ECO:0000313" key="6">
    <source>
        <dbReference type="Proteomes" id="UP000886653"/>
    </source>
</evidence>
<evidence type="ECO:0000256" key="2">
    <source>
        <dbReference type="SAM" id="SignalP"/>
    </source>
</evidence>
<evidence type="ECO:0000256" key="1">
    <source>
        <dbReference type="ARBA" id="ARBA00022729"/>
    </source>
</evidence>
<organism evidence="5 6">
    <name type="scientific">Cronartium quercuum f. sp. fusiforme G11</name>
    <dbReference type="NCBI Taxonomy" id="708437"/>
    <lineage>
        <taxon>Eukaryota</taxon>
        <taxon>Fungi</taxon>
        <taxon>Dikarya</taxon>
        <taxon>Basidiomycota</taxon>
        <taxon>Pucciniomycotina</taxon>
        <taxon>Pucciniomycetes</taxon>
        <taxon>Pucciniales</taxon>
        <taxon>Coleosporiaceae</taxon>
        <taxon>Cronartium</taxon>
    </lineage>
</organism>
<dbReference type="Gene3D" id="2.60.40.10">
    <property type="entry name" value="Immunoglobulins"/>
    <property type="match status" value="1"/>
</dbReference>
<protein>
    <recommendedName>
        <fullName evidence="7">Glyoxal oxidase</fullName>
    </recommendedName>
</protein>
<dbReference type="SUPFAM" id="SSF81296">
    <property type="entry name" value="E set domains"/>
    <property type="match status" value="1"/>
</dbReference>
<proteinExistence type="predicted"/>
<dbReference type="OrthoDB" id="2019572at2759"/>
<evidence type="ECO:0008006" key="7">
    <source>
        <dbReference type="Google" id="ProtNLM"/>
    </source>
</evidence>
<dbReference type="Proteomes" id="UP000886653">
    <property type="component" value="Unassembled WGS sequence"/>
</dbReference>
<dbReference type="SUPFAM" id="SSF50965">
    <property type="entry name" value="Galactose oxidase, central domain"/>
    <property type="match status" value="1"/>
</dbReference>
<sequence length="640" mass="68116">MVSRNRKAVLWARAASAALVISSPTLLASPSPNTFEVVGTTGVSAQQFFVAGVNKIYILDKVENNPTKLAGTNRPAWATEYDIRTNTFRTMDVTTNTFCAGGAVLGNGTWLSVGGNKAVKAGGLDGVNLQGPYYDDDGAKSVRLLDPCDNDTNCQWSVNPGGALLQAKRWYPTVETLEDGSAIIIGGCTDGGYVNDANQNVPTIEYYPSKGPAVGLNFLTTTLPANLYTLTWLLPSGNLFLQTNLATEIFDYKKNVEYPLPNIPHAVRTYPASAATAMLPLTPKNNYTATILFCGGTNLQPDQWVTNWNIAAYPADSSCVKMSPDVSTTWEDEDSLFEGRSMGQFVIMPDGRLWMGNGIAKGTAGYGNTSWALGQSFGADPLFAPAYYDPQAAKGSRWSRPMSNATVPRLYHSVASLLSDGSIMTAGSNPNADYIAPGTAGYPFVTEYRAEKFYPDYYTKSRPKPTGLPTSLSYGGASFDVKLSTSDVGDQSHLQNTLVSVVRTGYSTHAMNMGQRYLQLNNTFTTNSDGSATLHVSQMPPCVACFPPGPAFIFVVVNGVPSNGTMVMVGNGVIGAQTTLPAAPLPGTLASWVSTASSNTTNANNGAKTSHSSQTLPLASLHAILPLLFGLIGLVITETF</sequence>
<dbReference type="Pfam" id="PF09118">
    <property type="entry name" value="GO-like_E_set"/>
    <property type="match status" value="1"/>
</dbReference>
<dbReference type="InterPro" id="IPR015202">
    <property type="entry name" value="GO-like_E_set"/>
</dbReference>
<evidence type="ECO:0000259" key="3">
    <source>
        <dbReference type="Pfam" id="PF07250"/>
    </source>
</evidence>
<dbReference type="Pfam" id="PF07250">
    <property type="entry name" value="Glyoxal_oxid_N"/>
    <property type="match status" value="1"/>
</dbReference>
<reference evidence="5" key="1">
    <citation type="submission" date="2013-11" db="EMBL/GenBank/DDBJ databases">
        <title>Genome sequence of the fusiform rust pathogen reveals effectors for host alternation and coevolution with pine.</title>
        <authorList>
            <consortium name="DOE Joint Genome Institute"/>
            <person name="Smith K."/>
            <person name="Pendleton A."/>
            <person name="Kubisiak T."/>
            <person name="Anderson C."/>
            <person name="Salamov A."/>
            <person name="Aerts A."/>
            <person name="Riley R."/>
            <person name="Clum A."/>
            <person name="Lindquist E."/>
            <person name="Ence D."/>
            <person name="Campbell M."/>
            <person name="Kronenberg Z."/>
            <person name="Feau N."/>
            <person name="Dhillon B."/>
            <person name="Hamelin R."/>
            <person name="Burleigh J."/>
            <person name="Smith J."/>
            <person name="Yandell M."/>
            <person name="Nelson C."/>
            <person name="Grigoriev I."/>
            <person name="Davis J."/>
        </authorList>
    </citation>
    <scope>NUCLEOTIDE SEQUENCE</scope>
    <source>
        <strain evidence="5">G11</strain>
    </source>
</reference>
<dbReference type="InterPro" id="IPR014756">
    <property type="entry name" value="Ig_E-set"/>
</dbReference>
<keyword evidence="1 2" id="KW-0732">Signal</keyword>
<feature type="signal peptide" evidence="2">
    <location>
        <begin position="1"/>
        <end position="28"/>
    </location>
</feature>
<dbReference type="EMBL" id="MU167342">
    <property type="protein sequence ID" value="KAG0142643.1"/>
    <property type="molecule type" value="Genomic_DNA"/>
</dbReference>
<feature type="domain" description="Galactose oxidase-like Early set" evidence="4">
    <location>
        <begin position="462"/>
        <end position="569"/>
    </location>
</feature>
<dbReference type="InterPro" id="IPR013783">
    <property type="entry name" value="Ig-like_fold"/>
</dbReference>
<dbReference type="PANTHER" id="PTHR32208:SF96">
    <property type="entry name" value="GLYOXAL OXIDASE"/>
    <property type="match status" value="1"/>
</dbReference>